<dbReference type="SMART" id="SM00014">
    <property type="entry name" value="acidPPc"/>
    <property type="match status" value="1"/>
</dbReference>
<proteinExistence type="inferred from homology"/>
<evidence type="ECO:0000313" key="9">
    <source>
        <dbReference type="EnsemblPlants" id="KQL11442"/>
    </source>
</evidence>
<dbReference type="InterPro" id="IPR036938">
    <property type="entry name" value="PAP2/HPO_sf"/>
</dbReference>
<feature type="transmembrane region" description="Helical" evidence="7">
    <location>
        <begin position="230"/>
        <end position="249"/>
    </location>
</feature>
<protein>
    <recommendedName>
        <fullName evidence="8">Phosphatidic acid phosphatase type 2/haloperoxidase domain-containing protein</fullName>
    </recommendedName>
</protein>
<dbReference type="GO" id="GO:0016020">
    <property type="term" value="C:membrane"/>
    <property type="evidence" value="ECO:0000318"/>
    <property type="project" value="GO_Central"/>
</dbReference>
<feature type="transmembrane region" description="Helical" evidence="7">
    <location>
        <begin position="74"/>
        <end position="96"/>
    </location>
</feature>
<dbReference type="CDD" id="cd03390">
    <property type="entry name" value="PAP2_containing_1_like"/>
    <property type="match status" value="1"/>
</dbReference>
<feature type="compositionally biased region" description="Polar residues" evidence="6">
    <location>
        <begin position="310"/>
        <end position="323"/>
    </location>
</feature>
<dbReference type="OMA" id="IYDNIHH"/>
<comment type="similarity">
    <text evidence="2">Belongs to the PA-phosphatase related phosphoesterase family.</text>
</comment>
<dbReference type="AlphaFoldDB" id="K3Y1Z3"/>
<reference evidence="9" key="2">
    <citation type="submission" date="2018-08" db="UniProtKB">
        <authorList>
            <consortium name="EnsemblPlants"/>
        </authorList>
    </citation>
    <scope>IDENTIFICATION</scope>
    <source>
        <strain evidence="9">Yugu1</strain>
    </source>
</reference>
<dbReference type="SUPFAM" id="SSF48317">
    <property type="entry name" value="Acid phosphatase/Vanadium-dependent haloperoxidase"/>
    <property type="match status" value="1"/>
</dbReference>
<dbReference type="STRING" id="4555.K3Y1Z3"/>
<dbReference type="GO" id="GO:0006644">
    <property type="term" value="P:phospholipid metabolic process"/>
    <property type="evidence" value="ECO:0000318"/>
    <property type="project" value="GO_Central"/>
</dbReference>
<organism evidence="9 10">
    <name type="scientific">Setaria italica</name>
    <name type="common">Foxtail millet</name>
    <name type="synonym">Panicum italicum</name>
    <dbReference type="NCBI Taxonomy" id="4555"/>
    <lineage>
        <taxon>Eukaryota</taxon>
        <taxon>Viridiplantae</taxon>
        <taxon>Streptophyta</taxon>
        <taxon>Embryophyta</taxon>
        <taxon>Tracheophyta</taxon>
        <taxon>Spermatophyta</taxon>
        <taxon>Magnoliopsida</taxon>
        <taxon>Liliopsida</taxon>
        <taxon>Poales</taxon>
        <taxon>Poaceae</taxon>
        <taxon>PACMAD clade</taxon>
        <taxon>Panicoideae</taxon>
        <taxon>Panicodae</taxon>
        <taxon>Paniceae</taxon>
        <taxon>Cenchrinae</taxon>
        <taxon>Setaria</taxon>
    </lineage>
</organism>
<dbReference type="HOGENOM" id="CLU_021458_5_1_1"/>
<dbReference type="InterPro" id="IPR000326">
    <property type="entry name" value="PAP2/HPO"/>
</dbReference>
<dbReference type="GO" id="GO:0008195">
    <property type="term" value="F:phosphatidate phosphatase activity"/>
    <property type="evidence" value="ECO:0000318"/>
    <property type="project" value="GO_Central"/>
</dbReference>
<dbReference type="InterPro" id="IPR043216">
    <property type="entry name" value="PAP-like"/>
</dbReference>
<feature type="region of interest" description="Disordered" evidence="6">
    <location>
        <begin position="310"/>
        <end position="348"/>
    </location>
</feature>
<reference evidence="10" key="1">
    <citation type="journal article" date="2012" name="Nat. Biotechnol.">
        <title>Reference genome sequence of the model plant Setaria.</title>
        <authorList>
            <person name="Bennetzen J.L."/>
            <person name="Schmutz J."/>
            <person name="Wang H."/>
            <person name="Percifield R."/>
            <person name="Hawkins J."/>
            <person name="Pontaroli A.C."/>
            <person name="Estep M."/>
            <person name="Feng L."/>
            <person name="Vaughn J.N."/>
            <person name="Grimwood J."/>
            <person name="Jenkins J."/>
            <person name="Barry K."/>
            <person name="Lindquist E."/>
            <person name="Hellsten U."/>
            <person name="Deshpande S."/>
            <person name="Wang X."/>
            <person name="Wu X."/>
            <person name="Mitros T."/>
            <person name="Triplett J."/>
            <person name="Yang X."/>
            <person name="Ye C.Y."/>
            <person name="Mauro-Herrera M."/>
            <person name="Wang L."/>
            <person name="Li P."/>
            <person name="Sharma M."/>
            <person name="Sharma R."/>
            <person name="Ronald P.C."/>
            <person name="Panaud O."/>
            <person name="Kellogg E.A."/>
            <person name="Brutnell T.P."/>
            <person name="Doust A.N."/>
            <person name="Tuskan G.A."/>
            <person name="Rokhsar D."/>
            <person name="Devos K.M."/>
        </authorList>
    </citation>
    <scope>NUCLEOTIDE SEQUENCE [LARGE SCALE GENOMIC DNA]</scope>
    <source>
        <strain evidence="10">cv. Yugu1</strain>
    </source>
</reference>
<sequence>MPPPAGLAAHPGAPPRLYLKTHGTRVARLHLLDWAVLVLLAALDGALNLIEPFHRFVGEDTVPGLRYPLKDNTVPVWAVPVLAVAAPVAVVAGIYVRRRNVYDLHHAILGKFLNLLCHSSSYSAATLLTRSVPKLAGLLFSVLITAVLTDAIKDGVGRPRPNFFWRCFPDGLPRYDNVTREVICHGDAAVIKEGYKSFPSGHTSWSFAGLGFLSWYLAGKIKAFDRGGHVAKLCIVAMPLLLAAMVGVSRVDDYWHHWQDVFTAGVLGLVVASFCYLQFFPPPSGEQGFWPHSYFEHMLTLDGEIEVQSAAGSSRHPSLTLDSSPGRAGREMRTSSQALDSMESGRRS</sequence>
<dbReference type="Gene3D" id="1.20.144.10">
    <property type="entry name" value="Phosphatidic acid phosphatase type 2/haloperoxidase"/>
    <property type="match status" value="1"/>
</dbReference>
<feature type="transmembrane region" description="Helical" evidence="7">
    <location>
        <begin position="261"/>
        <end position="280"/>
    </location>
</feature>
<dbReference type="eggNOG" id="KOG3030">
    <property type="taxonomic scope" value="Eukaryota"/>
</dbReference>
<feature type="domain" description="Phosphatidic acid phosphatase type 2/haloperoxidase" evidence="8">
    <location>
        <begin position="133"/>
        <end position="276"/>
    </location>
</feature>
<dbReference type="Gramene" id="KQL11442">
    <property type="protein sequence ID" value="KQL11442"/>
    <property type="gene ID" value="SETIT_008212mg"/>
</dbReference>
<dbReference type="EMBL" id="AGNK02002612">
    <property type="status" value="NOT_ANNOTATED_CDS"/>
    <property type="molecule type" value="Genomic_DNA"/>
</dbReference>
<evidence type="ECO:0000313" key="10">
    <source>
        <dbReference type="Proteomes" id="UP000004995"/>
    </source>
</evidence>
<keyword evidence="5 7" id="KW-0472">Membrane</keyword>
<dbReference type="GO" id="GO:0046839">
    <property type="term" value="P:phospholipid dephosphorylation"/>
    <property type="evidence" value="ECO:0000318"/>
    <property type="project" value="GO_Central"/>
</dbReference>
<evidence type="ECO:0000256" key="2">
    <source>
        <dbReference type="ARBA" id="ARBA00008816"/>
    </source>
</evidence>
<evidence type="ECO:0000256" key="1">
    <source>
        <dbReference type="ARBA" id="ARBA00004141"/>
    </source>
</evidence>
<evidence type="ECO:0000256" key="4">
    <source>
        <dbReference type="ARBA" id="ARBA00022989"/>
    </source>
</evidence>
<dbReference type="Proteomes" id="UP000004995">
    <property type="component" value="Unassembled WGS sequence"/>
</dbReference>
<evidence type="ECO:0000259" key="8">
    <source>
        <dbReference type="SMART" id="SM00014"/>
    </source>
</evidence>
<dbReference type="InParanoid" id="K3Y1Z3"/>
<keyword evidence="10" id="KW-1185">Reference proteome</keyword>
<dbReference type="PANTHER" id="PTHR10165">
    <property type="entry name" value="LIPID PHOSPHATE PHOSPHATASE"/>
    <property type="match status" value="1"/>
</dbReference>
<keyword evidence="3 7" id="KW-0812">Transmembrane</keyword>
<evidence type="ECO:0000256" key="5">
    <source>
        <dbReference type="ARBA" id="ARBA00023136"/>
    </source>
</evidence>
<dbReference type="EnsemblPlants" id="KQL11442">
    <property type="protein sequence ID" value="KQL11442"/>
    <property type="gene ID" value="SETIT_008212mg"/>
</dbReference>
<evidence type="ECO:0000256" key="6">
    <source>
        <dbReference type="SAM" id="MobiDB-lite"/>
    </source>
</evidence>
<evidence type="ECO:0000256" key="3">
    <source>
        <dbReference type="ARBA" id="ARBA00022692"/>
    </source>
</evidence>
<comment type="subcellular location">
    <subcellularLocation>
        <location evidence="1">Membrane</location>
        <topology evidence="1">Multi-pass membrane protein</topology>
    </subcellularLocation>
</comment>
<keyword evidence="4 7" id="KW-1133">Transmembrane helix</keyword>
<dbReference type="PANTHER" id="PTHR10165:SF195">
    <property type="entry name" value="PHOSPHATIDIC ACID PHOSPHATASE TYPE 2_HALOPEROXIDASE DOMAIN-CONTAINING PROTEIN"/>
    <property type="match status" value="1"/>
</dbReference>
<accession>K3Y1Z3</accession>
<evidence type="ECO:0000256" key="7">
    <source>
        <dbReference type="SAM" id="Phobius"/>
    </source>
</evidence>
<dbReference type="Pfam" id="PF01569">
    <property type="entry name" value="PAP2"/>
    <property type="match status" value="1"/>
</dbReference>
<name>K3Y1Z3_SETIT</name>